<evidence type="ECO:0000256" key="1">
    <source>
        <dbReference type="SAM" id="MobiDB-lite"/>
    </source>
</evidence>
<feature type="region of interest" description="Disordered" evidence="1">
    <location>
        <begin position="1"/>
        <end position="26"/>
    </location>
</feature>
<dbReference type="AlphaFoldDB" id="A0A166CA38"/>
<organism evidence="2 3">
    <name type="scientific">Sistotremastrum suecicum HHB10207 ss-3</name>
    <dbReference type="NCBI Taxonomy" id="1314776"/>
    <lineage>
        <taxon>Eukaryota</taxon>
        <taxon>Fungi</taxon>
        <taxon>Dikarya</taxon>
        <taxon>Basidiomycota</taxon>
        <taxon>Agaricomycotina</taxon>
        <taxon>Agaricomycetes</taxon>
        <taxon>Sistotremastrales</taxon>
        <taxon>Sistotremastraceae</taxon>
        <taxon>Sistotremastrum</taxon>
    </lineage>
</organism>
<evidence type="ECO:0000313" key="3">
    <source>
        <dbReference type="Proteomes" id="UP000076798"/>
    </source>
</evidence>
<name>A0A166CA38_9AGAM</name>
<reference evidence="2 3" key="1">
    <citation type="journal article" date="2016" name="Mol. Biol. Evol.">
        <title>Comparative Genomics of Early-Diverging Mushroom-Forming Fungi Provides Insights into the Origins of Lignocellulose Decay Capabilities.</title>
        <authorList>
            <person name="Nagy L.G."/>
            <person name="Riley R."/>
            <person name="Tritt A."/>
            <person name="Adam C."/>
            <person name="Daum C."/>
            <person name="Floudas D."/>
            <person name="Sun H."/>
            <person name="Yadav J.S."/>
            <person name="Pangilinan J."/>
            <person name="Larsson K.H."/>
            <person name="Matsuura K."/>
            <person name="Barry K."/>
            <person name="Labutti K."/>
            <person name="Kuo R."/>
            <person name="Ohm R.A."/>
            <person name="Bhattacharya S.S."/>
            <person name="Shirouzu T."/>
            <person name="Yoshinaga Y."/>
            <person name="Martin F.M."/>
            <person name="Grigoriev I.V."/>
            <person name="Hibbett D.S."/>
        </authorList>
    </citation>
    <scope>NUCLEOTIDE SEQUENCE [LARGE SCALE GENOMIC DNA]</scope>
    <source>
        <strain evidence="2 3">HHB10207 ss-3</strain>
    </source>
</reference>
<keyword evidence="3" id="KW-1185">Reference proteome</keyword>
<gene>
    <name evidence="2" type="ORF">SISSUDRAFT_874327</name>
</gene>
<proteinExistence type="predicted"/>
<dbReference type="EMBL" id="KV428087">
    <property type="protein sequence ID" value="KZT37242.1"/>
    <property type="molecule type" value="Genomic_DNA"/>
</dbReference>
<evidence type="ECO:0000313" key="2">
    <source>
        <dbReference type="EMBL" id="KZT37242.1"/>
    </source>
</evidence>
<accession>A0A166CA38</accession>
<protein>
    <submittedName>
        <fullName evidence="2">Uncharacterized protein</fullName>
    </submittedName>
</protein>
<dbReference type="Proteomes" id="UP000076798">
    <property type="component" value="Unassembled WGS sequence"/>
</dbReference>
<sequence>MGHSQSPHSRRPQHPPENPSSKPLPRIIPWPQTYLRLHPIRHHARPTRNDDNPKSHPLRSLHPQTRDRLHHALERISFLESFFSILELERPTDVGWPTGIRAIWLVCPCPVVFLNYGRMQVRKCVFERIGEELIPEHLEVECQIGHVDPVHGKIYLHLSCDWPSVEKVCIIQY</sequence>